<name>A0AAP0KA81_9MAGN</name>
<gene>
    <name evidence="1" type="ORF">Scep_006992</name>
</gene>
<accession>A0AAP0KA81</accession>
<sequence>MKSVHVLKTIEWNSQLLLMMGTLEKIFLNEREASLKGKICSDKKGGVTNPSPSLIQTNFLNQLIRPRILGQNIHLLIPNFAELSSVICL</sequence>
<protein>
    <submittedName>
        <fullName evidence="1">Uncharacterized protein</fullName>
    </submittedName>
</protein>
<comment type="caution">
    <text evidence="1">The sequence shown here is derived from an EMBL/GenBank/DDBJ whole genome shotgun (WGS) entry which is preliminary data.</text>
</comment>
<dbReference type="AlphaFoldDB" id="A0AAP0KA81"/>
<dbReference type="EMBL" id="JBBNAG010000003">
    <property type="protein sequence ID" value="KAK9148235.1"/>
    <property type="molecule type" value="Genomic_DNA"/>
</dbReference>
<keyword evidence="2" id="KW-1185">Reference proteome</keyword>
<dbReference type="Proteomes" id="UP001419268">
    <property type="component" value="Unassembled WGS sequence"/>
</dbReference>
<evidence type="ECO:0000313" key="2">
    <source>
        <dbReference type="Proteomes" id="UP001419268"/>
    </source>
</evidence>
<organism evidence="1 2">
    <name type="scientific">Stephania cephalantha</name>
    <dbReference type="NCBI Taxonomy" id="152367"/>
    <lineage>
        <taxon>Eukaryota</taxon>
        <taxon>Viridiplantae</taxon>
        <taxon>Streptophyta</taxon>
        <taxon>Embryophyta</taxon>
        <taxon>Tracheophyta</taxon>
        <taxon>Spermatophyta</taxon>
        <taxon>Magnoliopsida</taxon>
        <taxon>Ranunculales</taxon>
        <taxon>Menispermaceae</taxon>
        <taxon>Menispermoideae</taxon>
        <taxon>Cissampelideae</taxon>
        <taxon>Stephania</taxon>
    </lineage>
</organism>
<proteinExistence type="predicted"/>
<reference evidence="1 2" key="1">
    <citation type="submission" date="2024-01" db="EMBL/GenBank/DDBJ databases">
        <title>Genome assemblies of Stephania.</title>
        <authorList>
            <person name="Yang L."/>
        </authorList>
    </citation>
    <scope>NUCLEOTIDE SEQUENCE [LARGE SCALE GENOMIC DNA]</scope>
    <source>
        <strain evidence="1">JXDWG</strain>
        <tissue evidence="1">Leaf</tissue>
    </source>
</reference>
<evidence type="ECO:0000313" key="1">
    <source>
        <dbReference type="EMBL" id="KAK9148235.1"/>
    </source>
</evidence>